<proteinExistence type="predicted"/>
<evidence type="ECO:0000313" key="2">
    <source>
        <dbReference type="EMBL" id="CAL1401177.1"/>
    </source>
</evidence>
<feature type="compositionally biased region" description="Basic and acidic residues" evidence="1">
    <location>
        <begin position="12"/>
        <end position="39"/>
    </location>
</feature>
<evidence type="ECO:0000313" key="3">
    <source>
        <dbReference type="Proteomes" id="UP001497516"/>
    </source>
</evidence>
<gene>
    <name evidence="2" type="ORF">LTRI10_LOCUS41253</name>
</gene>
<reference evidence="2 3" key="1">
    <citation type="submission" date="2024-04" db="EMBL/GenBank/DDBJ databases">
        <authorList>
            <person name="Fracassetti M."/>
        </authorList>
    </citation>
    <scope>NUCLEOTIDE SEQUENCE [LARGE SCALE GENOMIC DNA]</scope>
</reference>
<feature type="region of interest" description="Disordered" evidence="1">
    <location>
        <begin position="1"/>
        <end position="61"/>
    </location>
</feature>
<protein>
    <submittedName>
        <fullName evidence="2">Uncharacterized protein</fullName>
    </submittedName>
</protein>
<dbReference type="EMBL" id="OZ034820">
    <property type="protein sequence ID" value="CAL1401177.1"/>
    <property type="molecule type" value="Genomic_DNA"/>
</dbReference>
<accession>A0AAV2FT50</accession>
<sequence>MQESIGQILAMLKEKSIPEKGNDTHESSRKQKTKGKEREEDPESPAQTVGEESEKEENAEDFNLSFLEEHLRPSYERAKAHNNILQNPLAKSLFRTQVPSNFSSMGLPTYSGIFYTTDHLSAFMLKMQLINASDADLCKAFPVTFDG</sequence>
<dbReference type="AlphaFoldDB" id="A0AAV2FT50"/>
<organism evidence="2 3">
    <name type="scientific">Linum trigynum</name>
    <dbReference type="NCBI Taxonomy" id="586398"/>
    <lineage>
        <taxon>Eukaryota</taxon>
        <taxon>Viridiplantae</taxon>
        <taxon>Streptophyta</taxon>
        <taxon>Embryophyta</taxon>
        <taxon>Tracheophyta</taxon>
        <taxon>Spermatophyta</taxon>
        <taxon>Magnoliopsida</taxon>
        <taxon>eudicotyledons</taxon>
        <taxon>Gunneridae</taxon>
        <taxon>Pentapetalae</taxon>
        <taxon>rosids</taxon>
        <taxon>fabids</taxon>
        <taxon>Malpighiales</taxon>
        <taxon>Linaceae</taxon>
        <taxon>Linum</taxon>
    </lineage>
</organism>
<keyword evidence="3" id="KW-1185">Reference proteome</keyword>
<evidence type="ECO:0000256" key="1">
    <source>
        <dbReference type="SAM" id="MobiDB-lite"/>
    </source>
</evidence>
<name>A0AAV2FT50_9ROSI</name>
<feature type="compositionally biased region" description="Acidic residues" evidence="1">
    <location>
        <begin position="51"/>
        <end position="60"/>
    </location>
</feature>
<dbReference type="Proteomes" id="UP001497516">
    <property type="component" value="Chromosome 7"/>
</dbReference>